<keyword evidence="2" id="KW-1185">Reference proteome</keyword>
<dbReference type="OrthoDB" id="9110673at2"/>
<name>A0A1X7IFR8_9BURK</name>
<dbReference type="AlphaFoldDB" id="A0A1X7IFR8"/>
<organism evidence="1 2">
    <name type="scientific">Paraburkholderia susongensis</name>
    <dbReference type="NCBI Taxonomy" id="1515439"/>
    <lineage>
        <taxon>Bacteria</taxon>
        <taxon>Pseudomonadati</taxon>
        <taxon>Pseudomonadota</taxon>
        <taxon>Betaproteobacteria</taxon>
        <taxon>Burkholderiales</taxon>
        <taxon>Burkholderiaceae</taxon>
        <taxon>Paraburkholderia</taxon>
    </lineage>
</organism>
<evidence type="ECO:0000313" key="2">
    <source>
        <dbReference type="Proteomes" id="UP000193228"/>
    </source>
</evidence>
<sequence length="146" mass="15968">MVNNQVLLAQADKTVADQECSMYDLMTLEVVNKDGGGDAALCFRIADRSALLRTEDVDELIRQLVLVRVSMTPPPSVEPVKTQDYPLEIDPSWHVDHSPLLGAVLLLRHAGSGWTAYALPDQSVQRLVQALSAKPPVSRAPDVLLN</sequence>
<protein>
    <submittedName>
        <fullName evidence="1">Uncharacterized protein</fullName>
    </submittedName>
</protein>
<gene>
    <name evidence="1" type="ORF">SAMN06265784_101656</name>
</gene>
<dbReference type="RefSeq" id="WP_085480805.1">
    <property type="nucleotide sequence ID" value="NZ_FXAT01000001.1"/>
</dbReference>
<dbReference type="EMBL" id="FXAT01000001">
    <property type="protein sequence ID" value="SMG13581.1"/>
    <property type="molecule type" value="Genomic_DNA"/>
</dbReference>
<dbReference type="Proteomes" id="UP000193228">
    <property type="component" value="Unassembled WGS sequence"/>
</dbReference>
<reference evidence="2" key="1">
    <citation type="submission" date="2017-04" db="EMBL/GenBank/DDBJ databases">
        <authorList>
            <person name="Varghese N."/>
            <person name="Submissions S."/>
        </authorList>
    </citation>
    <scope>NUCLEOTIDE SEQUENCE [LARGE SCALE GENOMIC DNA]</scope>
    <source>
        <strain evidence="2">LMG 29540</strain>
    </source>
</reference>
<proteinExistence type="predicted"/>
<evidence type="ECO:0000313" key="1">
    <source>
        <dbReference type="EMBL" id="SMG13581.1"/>
    </source>
</evidence>
<accession>A0A1X7IFR8</accession>